<feature type="compositionally biased region" description="Low complexity" evidence="11">
    <location>
        <begin position="876"/>
        <end position="904"/>
    </location>
</feature>
<dbReference type="Proteomes" id="UP000001058">
    <property type="component" value="Unassembled WGS sequence"/>
</dbReference>
<feature type="compositionally biased region" description="Gly residues" evidence="11">
    <location>
        <begin position="1930"/>
        <end position="1940"/>
    </location>
</feature>
<dbReference type="PANTHER" id="PTHR14885:SF1">
    <property type="entry name" value="CILIA- AND FLAGELLA-ASSOCIATED PROTEIN 43"/>
    <property type="match status" value="1"/>
</dbReference>
<keyword evidence="2" id="KW-0963">Cytoplasm</keyword>
<feature type="repeat" description="WD" evidence="10">
    <location>
        <begin position="466"/>
        <end position="479"/>
    </location>
</feature>
<dbReference type="Gene3D" id="2.130.10.10">
    <property type="entry name" value="YVTN repeat-like/Quinoprotein amine dehydrogenase"/>
    <property type="match status" value="2"/>
</dbReference>
<feature type="compositionally biased region" description="Gly residues" evidence="11">
    <location>
        <begin position="1463"/>
        <end position="1480"/>
    </location>
</feature>
<dbReference type="InterPro" id="IPR001680">
    <property type="entry name" value="WD40_rpt"/>
</dbReference>
<keyword evidence="6" id="KW-0206">Cytoskeleton</keyword>
<feature type="compositionally biased region" description="Gly residues" evidence="11">
    <location>
        <begin position="910"/>
        <end position="920"/>
    </location>
</feature>
<feature type="region of interest" description="Disordered" evidence="11">
    <location>
        <begin position="246"/>
        <end position="265"/>
    </location>
</feature>
<keyword evidence="13" id="KW-1185">Reference proteome</keyword>
<feature type="compositionally biased region" description="Low complexity" evidence="11">
    <location>
        <begin position="246"/>
        <end position="255"/>
    </location>
</feature>
<keyword evidence="3 10" id="KW-0853">WD repeat</keyword>
<dbReference type="OrthoDB" id="547112at2759"/>
<dbReference type="InterPro" id="IPR036322">
    <property type="entry name" value="WD40_repeat_dom_sf"/>
</dbReference>
<reference evidence="12 13" key="1">
    <citation type="journal article" date="2010" name="Science">
        <title>Genomic analysis of organismal complexity in the multicellular green alga Volvox carteri.</title>
        <authorList>
            <person name="Prochnik S.E."/>
            <person name="Umen J."/>
            <person name="Nedelcu A.M."/>
            <person name="Hallmann A."/>
            <person name="Miller S.M."/>
            <person name="Nishii I."/>
            <person name="Ferris P."/>
            <person name="Kuo A."/>
            <person name="Mitros T."/>
            <person name="Fritz-Laylin L.K."/>
            <person name="Hellsten U."/>
            <person name="Chapman J."/>
            <person name="Simakov O."/>
            <person name="Rensing S.A."/>
            <person name="Terry A."/>
            <person name="Pangilinan J."/>
            <person name="Kapitonov V."/>
            <person name="Jurka J."/>
            <person name="Salamov A."/>
            <person name="Shapiro H."/>
            <person name="Schmutz J."/>
            <person name="Grimwood J."/>
            <person name="Lindquist E."/>
            <person name="Lucas S."/>
            <person name="Grigoriev I.V."/>
            <person name="Schmitt R."/>
            <person name="Kirk D."/>
            <person name="Rokhsar D.S."/>
        </authorList>
    </citation>
    <scope>NUCLEOTIDE SEQUENCE [LARGE SCALE GENOMIC DNA]</scope>
    <source>
        <strain evidence="13">f. Nagariensis / Eve</strain>
    </source>
</reference>
<dbReference type="PROSITE" id="PS50082">
    <property type="entry name" value="WD_REPEATS_2"/>
    <property type="match status" value="1"/>
</dbReference>
<comment type="subcellular location">
    <subcellularLocation>
        <location evidence="1">Cytoplasm</location>
        <location evidence="1">Cytoskeleton</location>
        <location evidence="1">Cilium axoneme</location>
    </subcellularLocation>
</comment>
<evidence type="ECO:0000256" key="7">
    <source>
        <dbReference type="ARBA" id="ARBA00023273"/>
    </source>
</evidence>
<dbReference type="KEGG" id="vcn:VOLCADRAFT_104805"/>
<dbReference type="Pfam" id="PF25828">
    <property type="entry name" value="CC_Cfap43"/>
    <property type="match status" value="2"/>
</dbReference>
<evidence type="ECO:0000256" key="6">
    <source>
        <dbReference type="ARBA" id="ARBA00023212"/>
    </source>
</evidence>
<evidence type="ECO:0000256" key="9">
    <source>
        <dbReference type="ARBA" id="ARBA00023662"/>
    </source>
</evidence>
<name>D8TW77_VOLCA</name>
<feature type="compositionally biased region" description="Low complexity" evidence="11">
    <location>
        <begin position="396"/>
        <end position="407"/>
    </location>
</feature>
<feature type="region of interest" description="Disordered" evidence="11">
    <location>
        <begin position="870"/>
        <end position="964"/>
    </location>
</feature>
<dbReference type="GO" id="GO:0060271">
    <property type="term" value="P:cilium assembly"/>
    <property type="evidence" value="ECO:0007669"/>
    <property type="project" value="TreeGrafter"/>
</dbReference>
<evidence type="ECO:0000256" key="11">
    <source>
        <dbReference type="SAM" id="MobiDB-lite"/>
    </source>
</evidence>
<gene>
    <name evidence="12" type="ORF">VOLCADRAFT_104805</name>
</gene>
<evidence type="ECO:0000256" key="8">
    <source>
        <dbReference type="ARBA" id="ARBA00023605"/>
    </source>
</evidence>
<feature type="region of interest" description="Disordered" evidence="11">
    <location>
        <begin position="360"/>
        <end position="429"/>
    </location>
</feature>
<evidence type="ECO:0000313" key="12">
    <source>
        <dbReference type="EMBL" id="EFJ48324.1"/>
    </source>
</evidence>
<dbReference type="RefSeq" id="XP_002950578.1">
    <property type="nucleotide sequence ID" value="XM_002950532.1"/>
</dbReference>
<evidence type="ECO:0000256" key="4">
    <source>
        <dbReference type="ARBA" id="ARBA00022737"/>
    </source>
</evidence>
<feature type="region of interest" description="Disordered" evidence="11">
    <location>
        <begin position="1923"/>
        <end position="1959"/>
    </location>
</feature>
<dbReference type="SUPFAM" id="SSF50978">
    <property type="entry name" value="WD40 repeat-like"/>
    <property type="match status" value="2"/>
</dbReference>
<feature type="compositionally biased region" description="Low complexity" evidence="11">
    <location>
        <begin position="418"/>
        <end position="429"/>
    </location>
</feature>
<dbReference type="GO" id="GO:0005930">
    <property type="term" value="C:axoneme"/>
    <property type="evidence" value="ECO:0007669"/>
    <property type="project" value="UniProtKB-SubCell"/>
</dbReference>
<feature type="region of interest" description="Disordered" evidence="11">
    <location>
        <begin position="1836"/>
        <end position="1855"/>
    </location>
</feature>
<evidence type="ECO:0000256" key="10">
    <source>
        <dbReference type="PROSITE-ProRule" id="PRU00221"/>
    </source>
</evidence>
<feature type="compositionally biased region" description="Low complexity" evidence="11">
    <location>
        <begin position="1868"/>
        <end position="1879"/>
    </location>
</feature>
<feature type="region of interest" description="Disordered" evidence="11">
    <location>
        <begin position="1458"/>
        <end position="1506"/>
    </location>
</feature>
<feature type="region of interest" description="Disordered" evidence="11">
    <location>
        <begin position="1867"/>
        <end position="1902"/>
    </location>
</feature>
<dbReference type="SMART" id="SM00320">
    <property type="entry name" value="WD40"/>
    <property type="match status" value="2"/>
</dbReference>
<comment type="similarity">
    <text evidence="8">Belongs to the CFAP43 family.</text>
</comment>
<evidence type="ECO:0000313" key="13">
    <source>
        <dbReference type="Proteomes" id="UP000001058"/>
    </source>
</evidence>
<proteinExistence type="inferred from homology"/>
<evidence type="ECO:0000256" key="5">
    <source>
        <dbReference type="ARBA" id="ARBA00023054"/>
    </source>
</evidence>
<evidence type="ECO:0000256" key="3">
    <source>
        <dbReference type="ARBA" id="ARBA00022574"/>
    </source>
</evidence>
<dbReference type="InParanoid" id="D8TW77"/>
<dbReference type="InterPro" id="IPR015943">
    <property type="entry name" value="WD40/YVTN_repeat-like_dom_sf"/>
</dbReference>
<sequence>MDVVAITSAGYGGRVCFLDETNLCYASGHGVIIHDKETGMQKHIWVVPDGQGHPPANMCPATFATCPGGHLLAYVQQGAQQQQQIQVVQQDSLLPASTIKDPSTRHMEFLQLVFDADGTRLASLGGGPDNQLDVWDVDMKESLLRVPLPDSLTGFEPAFFPLNSAVLALGGPDAVRLLWDEPLAGARVVRQSDVDLSVMVEGEQLNCMVLGVRGAAPPAIPTSSWGESPGGGHAAEVLYGTAAPPAPGSANGASKAPPPSVSFLQGPAPPRSGVVAIVLTATHVLLVMGGGVTASAELVWLLPHSMNPVAVAPLPLRALVRAAVSPSYEQLAIASADGSIATCSTICPIPGLSLGRLTADGEGGSSASLPPPAAAAGAGGGSVPSGSGDTPLLMVAEQGGPAAAAAAAGGGAEHGPGRRSTSATVGSGSAASCAPVERGALVQVTDVARFHRGRISSCLWLTPTRLVTGGMDGTVRMWSYVPNDGDPPDRAGWLSPGLQLDAQWNVSQPVTCMAALNPPLPAGAEWPGTAAAAGGGGGGAEGGGGGADFAASWAASAPKPPAFMLGTAGGVVQLVNADRVPADIAEAPDLAQLNASLSSTWDVRVFGGPITAAAFSQVGRKGKGIHPLLVVGSILGELVVLGLPDSSALEDGPPDGVLPRGSLLRASMRAQSHVTSMLVYPLPASEARGGGHFWVITTHTDKSIRRYRMYTDEVERLTPEEFVVDLGLRKALLEHAEERYGKVKTQLAREMRVMEFQRQRLKEECMGVMECASRPLVPLGEYAFISPMDPAEVRKYRFEGESSAARTEGGVWSYGLCKMKRAQELRLKQVAFLRKVEQAEGALRGSQERGAVVPIRRYKGDMQRKFSLVMGEEEQQQLQQQGQGLAQPLSSLQSAQPSSQLSGQYSLVAGGPGGQGGQGQGQPYRVQQTYDDGEEDDEGQSLGGTSKSRRQFRDDGFEGTEPGYGETGLLYADVQLYTHCRRVSQMVFIQEEVRSLRRLFNARWDASRAAKQKALDRIDERLGRIVEIQKELTKLAVEEGAGEAPPPAPKHIPGEFYGWSPEEEMVALAPVRDEEVACECARGWGGERGKRAEGGYVCMWKELAEELDKHRRLLEAERRALEVDIAELAAGVNTDLTRLSNSKVRMDMEIVHLERRATDLATLVASLSAARAARAALTTQLAANTTRRTRRSPLLAALEAKVQAAQQAYEDIALSEKQVDKAFRREFSSRPELWDDAQKVYRTRSHLLHGSASTGSLGATVPGAAATAGPSPTPGFVTTARLPSKTALELLGKSPEGQALAAALETPGPGEVSQSQSTTSVPVLRHVYGDRAVHAYAWAHGKTPSLTSGAAPPPPLAPAKPRHGIGAVLIMAGEEAALARRGISQRPAGLRLRALVEKEGHPLDRLLQMVSAGLPASALVSELGPLGLRLGSNSPGNLNPFKLEGPAGIFNPEATGAAEALGDAGGGSSAGGGSQGGGGSPVRERSSASAGEEEEDPLDSKERPEGMDDSLWIRLLEFRQTRADLEMEAEEAWRRVSLLTAQWDWMEAEDAGMEAAVEEAGARAAALRDGSTRLSLDISLTYRLKNGQVELPERPGDVVGAGDVLADALILHRNRVEALNEEVLSRGDNKIEVLEELRLTRRKIHLSQWETEAAELAGRHAAQRLTELQLLHVTKDLQAALRDPALVDRLHEEDRLLSVRQNIANLHVHKIEQRRRQLASLRARVSRSGTEQGELSVAEAAAEAAFQESTRMHLMMSHAKAAEDATHRRHMRAIVTNAQLRAIAQQQAADLERLGEQLRVSHARNFPALKPLSSWAPPDYRPPSAAAAALAAAAAAASPPPSPGSRAPSRGGEAAAVMPLPGAHRRVSNGMQQQQQRNSSGGGPGSRPASRAGTPLGVTRSGGAGATLTRAYVLASGGGALGTSASTVLNGGGGGGGAGLAGRPPSGAYRPASSASRRL</sequence>
<organism evidence="13">
    <name type="scientific">Volvox carteri f. nagariensis</name>
    <dbReference type="NCBI Taxonomy" id="3068"/>
    <lineage>
        <taxon>Eukaryota</taxon>
        <taxon>Viridiplantae</taxon>
        <taxon>Chlorophyta</taxon>
        <taxon>core chlorophytes</taxon>
        <taxon>Chlorophyceae</taxon>
        <taxon>CS clade</taxon>
        <taxon>Chlamydomonadales</taxon>
        <taxon>Volvocaceae</taxon>
        <taxon>Volvox</taxon>
    </lineage>
</organism>
<evidence type="ECO:0000256" key="1">
    <source>
        <dbReference type="ARBA" id="ARBA00004430"/>
    </source>
</evidence>
<evidence type="ECO:0000256" key="2">
    <source>
        <dbReference type="ARBA" id="ARBA00022490"/>
    </source>
</evidence>
<accession>D8TW77</accession>
<keyword evidence="4" id="KW-0677">Repeat</keyword>
<dbReference type="EMBL" id="GL378340">
    <property type="protein sequence ID" value="EFJ48324.1"/>
    <property type="molecule type" value="Genomic_DNA"/>
</dbReference>
<dbReference type="PANTHER" id="PTHR14885">
    <property type="entry name" value="CILIA- AND FLAGELLA-ASSOCIATED PROTEIN 43-RELATED"/>
    <property type="match status" value="1"/>
</dbReference>
<protein>
    <recommendedName>
        <fullName evidence="9">Cilia- and flagella-associated protein 43</fullName>
    </recommendedName>
</protein>
<keyword evidence="5" id="KW-0175">Coiled coil</keyword>
<dbReference type="GeneID" id="9617953"/>
<keyword evidence="7" id="KW-0966">Cell projection</keyword>